<feature type="signal peptide" evidence="1">
    <location>
        <begin position="1"/>
        <end position="27"/>
    </location>
</feature>
<feature type="domain" description="Ricin B lectin" evidence="2">
    <location>
        <begin position="74"/>
        <end position="147"/>
    </location>
</feature>
<keyword evidence="1" id="KW-0732">Signal</keyword>
<dbReference type="InterPro" id="IPR000772">
    <property type="entry name" value="Ricin_B_lectin"/>
</dbReference>
<keyword evidence="3" id="KW-0430">Lectin</keyword>
<accession>A0A4R7ZEE7</accession>
<dbReference type="EMBL" id="SODF01000003">
    <property type="protein sequence ID" value="TDW15632.1"/>
    <property type="molecule type" value="Genomic_DNA"/>
</dbReference>
<name>A0A4R7ZEE7_9ACTN</name>
<dbReference type="AlphaFoldDB" id="A0A4R7ZEE7"/>
<reference evidence="3 4" key="1">
    <citation type="submission" date="2019-03" db="EMBL/GenBank/DDBJ databases">
        <title>Genomic Encyclopedia of Type Strains, Phase III (KMG-III): the genomes of soil and plant-associated and newly described type strains.</title>
        <authorList>
            <person name="Whitman W."/>
        </authorList>
    </citation>
    <scope>NUCLEOTIDE SEQUENCE [LARGE SCALE GENOMIC DNA]</scope>
    <source>
        <strain evidence="3 4">VKM Ac-2570</strain>
    </source>
</reference>
<evidence type="ECO:0000256" key="1">
    <source>
        <dbReference type="SAM" id="SignalP"/>
    </source>
</evidence>
<dbReference type="Pfam" id="PF14200">
    <property type="entry name" value="RicinB_lectin_2"/>
    <property type="match status" value="1"/>
</dbReference>
<dbReference type="RefSeq" id="WP_134123471.1">
    <property type="nucleotide sequence ID" value="NZ_SODF01000003.1"/>
</dbReference>
<protein>
    <submittedName>
        <fullName evidence="3">Ricin-type beta-trefoil lectin protein</fullName>
    </submittedName>
</protein>
<dbReference type="CDD" id="cd23415">
    <property type="entry name" value="beta-trefoil_Ricin_AH"/>
    <property type="match status" value="1"/>
</dbReference>
<sequence>MSSFRIALMGLAVGAALVGTSTGPAAARPLDRDLSKQMVVAADPVQTLKNKATQRCLDDSGKGLRTLGCNNLSTQKWQIHVWNDQTRQLRSVGTGECLDDSSNGLRTISCWPSSNPNSKLQSWKKATYSDGTIRLQNQGTGRCLDDSSKGLRTMPCWSDSSKYRAYQSWS</sequence>
<dbReference type="OrthoDB" id="3534750at2"/>
<dbReference type="PROSITE" id="PS50231">
    <property type="entry name" value="RICIN_B_LECTIN"/>
    <property type="match status" value="1"/>
</dbReference>
<proteinExistence type="predicted"/>
<evidence type="ECO:0000259" key="2">
    <source>
        <dbReference type="Pfam" id="PF14200"/>
    </source>
</evidence>
<evidence type="ECO:0000313" key="4">
    <source>
        <dbReference type="Proteomes" id="UP000295447"/>
    </source>
</evidence>
<evidence type="ECO:0000313" key="3">
    <source>
        <dbReference type="EMBL" id="TDW15632.1"/>
    </source>
</evidence>
<dbReference type="Proteomes" id="UP000295447">
    <property type="component" value="Unassembled WGS sequence"/>
</dbReference>
<dbReference type="GO" id="GO:0030246">
    <property type="term" value="F:carbohydrate binding"/>
    <property type="evidence" value="ECO:0007669"/>
    <property type="project" value="UniProtKB-KW"/>
</dbReference>
<dbReference type="InterPro" id="IPR035992">
    <property type="entry name" value="Ricin_B-like_lectins"/>
</dbReference>
<gene>
    <name evidence="3" type="ORF">EV650_7120</name>
</gene>
<keyword evidence="4" id="KW-1185">Reference proteome</keyword>
<feature type="chain" id="PRO_5039080041" evidence="1">
    <location>
        <begin position="28"/>
        <end position="170"/>
    </location>
</feature>
<dbReference type="Gene3D" id="2.80.10.50">
    <property type="match status" value="2"/>
</dbReference>
<organism evidence="3 4">
    <name type="scientific">Kribbella kalugense</name>
    <dbReference type="NCBI Taxonomy" id="2512221"/>
    <lineage>
        <taxon>Bacteria</taxon>
        <taxon>Bacillati</taxon>
        <taxon>Actinomycetota</taxon>
        <taxon>Actinomycetes</taxon>
        <taxon>Propionibacteriales</taxon>
        <taxon>Kribbellaceae</taxon>
        <taxon>Kribbella</taxon>
    </lineage>
</organism>
<comment type="caution">
    <text evidence="3">The sequence shown here is derived from an EMBL/GenBank/DDBJ whole genome shotgun (WGS) entry which is preliminary data.</text>
</comment>
<dbReference type="SUPFAM" id="SSF50370">
    <property type="entry name" value="Ricin B-like lectins"/>
    <property type="match status" value="1"/>
</dbReference>